<comment type="caution">
    <text evidence="8">The sequence shown here is derived from an EMBL/GenBank/DDBJ whole genome shotgun (WGS) entry which is preliminary data.</text>
</comment>
<keyword evidence="4 6" id="KW-1133">Transmembrane helix</keyword>
<feature type="transmembrane region" description="Helical" evidence="6">
    <location>
        <begin position="163"/>
        <end position="180"/>
    </location>
</feature>
<dbReference type="PANTHER" id="PTHR43124">
    <property type="entry name" value="PURINE EFFLUX PUMP PBUE"/>
    <property type="match status" value="1"/>
</dbReference>
<keyword evidence="3 6" id="KW-0812">Transmembrane</keyword>
<evidence type="ECO:0000259" key="7">
    <source>
        <dbReference type="PROSITE" id="PS50850"/>
    </source>
</evidence>
<evidence type="ECO:0000256" key="4">
    <source>
        <dbReference type="ARBA" id="ARBA00022989"/>
    </source>
</evidence>
<dbReference type="GO" id="GO:0022857">
    <property type="term" value="F:transmembrane transporter activity"/>
    <property type="evidence" value="ECO:0007669"/>
    <property type="project" value="InterPro"/>
</dbReference>
<comment type="subcellular location">
    <subcellularLocation>
        <location evidence="1">Cell membrane</location>
        <topology evidence="1">Multi-pass membrane protein</topology>
    </subcellularLocation>
</comment>
<keyword evidence="9" id="KW-1185">Reference proteome</keyword>
<dbReference type="RefSeq" id="WP_151110604.1">
    <property type="nucleotide sequence ID" value="NZ_WKJQ01000001.1"/>
</dbReference>
<feature type="transmembrane region" description="Helical" evidence="6">
    <location>
        <begin position="46"/>
        <end position="68"/>
    </location>
</feature>
<evidence type="ECO:0000313" key="9">
    <source>
        <dbReference type="Proteomes" id="UP000443423"/>
    </source>
</evidence>
<gene>
    <name evidence="8" type="ORF">GJR99_06985</name>
</gene>
<evidence type="ECO:0000313" key="8">
    <source>
        <dbReference type="EMBL" id="MRW96315.1"/>
    </source>
</evidence>
<dbReference type="InterPro" id="IPR050189">
    <property type="entry name" value="MFS_Efflux_Transporters"/>
</dbReference>
<evidence type="ECO:0000256" key="2">
    <source>
        <dbReference type="ARBA" id="ARBA00022475"/>
    </source>
</evidence>
<sequence>MSASKWRVLGTLALAELFAMSLWFSASAVAPQLATAWGLAPEQAGLLTTTVQFGFVVGALASAALTLSDVLPPRYLLAGSALVGAVATATLATVVTSPTVALTLRFVTGVALAGVYPPGMKLVAGWFKEERGLAIGALIGALTVGSALPHLLRAVGGIDRPRLVLLGAAALATVGGAIVLRVRPGPYQSPAAPFDPAAVRRIVRDPPTLLANTGYFGHMWELYAVWTWLPVFLTLAYDASDHPLATPEAAALTAFGAIAIGGLGALVAGRAADSWGRTTVTAASMVLSGLASLTVGLVFGASPLVVVPFVLGWGFVIVADSAQFSAAVTELADASYVGTALTLQTAFGFLLTVVSIQLTPIVADAVGWQWAFAPLALGPAVGTLAMWRLRRHPSAAKLAGGRG</sequence>
<dbReference type="PANTHER" id="PTHR43124:SF3">
    <property type="entry name" value="CHLORAMPHENICOL EFFLUX PUMP RV0191"/>
    <property type="match status" value="1"/>
</dbReference>
<name>A0A6A8G6E6_9EURY</name>
<evidence type="ECO:0000256" key="6">
    <source>
        <dbReference type="SAM" id="Phobius"/>
    </source>
</evidence>
<feature type="transmembrane region" description="Helical" evidence="6">
    <location>
        <begin position="249"/>
        <end position="268"/>
    </location>
</feature>
<keyword evidence="2" id="KW-1003">Cell membrane</keyword>
<protein>
    <submittedName>
        <fullName evidence="8">MFS transporter</fullName>
    </submittedName>
</protein>
<reference evidence="8 9" key="1">
    <citation type="submission" date="2019-11" db="EMBL/GenBank/DDBJ databases">
        <title>Whole genome sequence of Haloferax sp. MBLA0078.</title>
        <authorList>
            <person name="Seo M.-J."/>
            <person name="Cho E.-S."/>
        </authorList>
    </citation>
    <scope>NUCLEOTIDE SEQUENCE [LARGE SCALE GENOMIC DNA]</scope>
    <source>
        <strain evidence="8 9">MBLA0078</strain>
    </source>
</reference>
<evidence type="ECO:0000256" key="1">
    <source>
        <dbReference type="ARBA" id="ARBA00004651"/>
    </source>
</evidence>
<dbReference type="InterPro" id="IPR020846">
    <property type="entry name" value="MFS_dom"/>
</dbReference>
<feature type="domain" description="Major facilitator superfamily (MFS) profile" evidence="7">
    <location>
        <begin position="207"/>
        <end position="403"/>
    </location>
</feature>
<feature type="transmembrane region" description="Helical" evidence="6">
    <location>
        <begin position="220"/>
        <end position="237"/>
    </location>
</feature>
<dbReference type="InterPro" id="IPR036259">
    <property type="entry name" value="MFS_trans_sf"/>
</dbReference>
<evidence type="ECO:0000256" key="3">
    <source>
        <dbReference type="ARBA" id="ARBA00022692"/>
    </source>
</evidence>
<dbReference type="SUPFAM" id="SSF103473">
    <property type="entry name" value="MFS general substrate transporter"/>
    <property type="match status" value="1"/>
</dbReference>
<dbReference type="Proteomes" id="UP000443423">
    <property type="component" value="Unassembled WGS sequence"/>
</dbReference>
<dbReference type="EMBL" id="WKJQ01000001">
    <property type="protein sequence ID" value="MRW96315.1"/>
    <property type="molecule type" value="Genomic_DNA"/>
</dbReference>
<dbReference type="GO" id="GO:0005886">
    <property type="term" value="C:plasma membrane"/>
    <property type="evidence" value="ECO:0007669"/>
    <property type="project" value="UniProtKB-SubCell"/>
</dbReference>
<feature type="transmembrane region" description="Helical" evidence="6">
    <location>
        <begin position="75"/>
        <end position="96"/>
    </location>
</feature>
<dbReference type="InterPro" id="IPR011701">
    <property type="entry name" value="MFS"/>
</dbReference>
<dbReference type="Pfam" id="PF07690">
    <property type="entry name" value="MFS_1"/>
    <property type="match status" value="1"/>
</dbReference>
<accession>A0A6A8G6E6</accession>
<feature type="transmembrane region" description="Helical" evidence="6">
    <location>
        <begin position="132"/>
        <end position="151"/>
    </location>
</feature>
<dbReference type="AlphaFoldDB" id="A0A6A8G6E6"/>
<feature type="transmembrane region" description="Helical" evidence="6">
    <location>
        <begin position="334"/>
        <end position="356"/>
    </location>
</feature>
<proteinExistence type="predicted"/>
<organism evidence="8 9">
    <name type="scientific">Haloferax marinum</name>
    <dbReference type="NCBI Taxonomy" id="2666143"/>
    <lineage>
        <taxon>Archaea</taxon>
        <taxon>Methanobacteriati</taxon>
        <taxon>Methanobacteriota</taxon>
        <taxon>Stenosarchaea group</taxon>
        <taxon>Halobacteria</taxon>
        <taxon>Halobacteriales</taxon>
        <taxon>Haloferacaceae</taxon>
        <taxon>Haloferax</taxon>
    </lineage>
</organism>
<keyword evidence="5 6" id="KW-0472">Membrane</keyword>
<dbReference type="Gene3D" id="1.20.1250.20">
    <property type="entry name" value="MFS general substrate transporter like domains"/>
    <property type="match status" value="2"/>
</dbReference>
<feature type="transmembrane region" description="Helical" evidence="6">
    <location>
        <begin position="368"/>
        <end position="387"/>
    </location>
</feature>
<evidence type="ECO:0000256" key="5">
    <source>
        <dbReference type="ARBA" id="ARBA00023136"/>
    </source>
</evidence>
<dbReference type="PROSITE" id="PS50850">
    <property type="entry name" value="MFS"/>
    <property type="match status" value="1"/>
</dbReference>